<dbReference type="PANTHER" id="PTHR43364">
    <property type="entry name" value="NADH-SPECIFIC METHYLGLYOXAL REDUCTASE-RELATED"/>
    <property type="match status" value="1"/>
</dbReference>
<dbReference type="Pfam" id="PF00248">
    <property type="entry name" value="Aldo_ket_red"/>
    <property type="match status" value="1"/>
</dbReference>
<feature type="domain" description="NADP-dependent oxidoreductase" evidence="2">
    <location>
        <begin position="5"/>
        <end position="301"/>
    </location>
</feature>
<dbReference type="PRINTS" id="PR00069">
    <property type="entry name" value="ALDKETRDTASE"/>
</dbReference>
<gene>
    <name evidence="3" type="ORF">A3C25_00290</name>
</gene>
<evidence type="ECO:0000259" key="2">
    <source>
        <dbReference type="Pfam" id="PF00248"/>
    </source>
</evidence>
<evidence type="ECO:0000313" key="4">
    <source>
        <dbReference type="Proteomes" id="UP000177913"/>
    </source>
</evidence>
<dbReference type="InterPro" id="IPR023210">
    <property type="entry name" value="NADP_OxRdtase_dom"/>
</dbReference>
<accession>A0A1F7GZ09</accession>
<dbReference type="GO" id="GO:0005829">
    <property type="term" value="C:cytosol"/>
    <property type="evidence" value="ECO:0007669"/>
    <property type="project" value="TreeGrafter"/>
</dbReference>
<organism evidence="3 4">
    <name type="scientific">Candidatus Roizmanbacteria bacterium RIFCSPHIGHO2_02_FULL_38_11</name>
    <dbReference type="NCBI Taxonomy" id="1802039"/>
    <lineage>
        <taxon>Bacteria</taxon>
        <taxon>Candidatus Roizmaniibacteriota</taxon>
    </lineage>
</organism>
<dbReference type="InterPro" id="IPR050523">
    <property type="entry name" value="AKR_Detox_Biosynth"/>
</dbReference>
<dbReference type="GO" id="GO:0016491">
    <property type="term" value="F:oxidoreductase activity"/>
    <property type="evidence" value="ECO:0007669"/>
    <property type="project" value="UniProtKB-KW"/>
</dbReference>
<dbReference type="SUPFAM" id="SSF51430">
    <property type="entry name" value="NAD(P)-linked oxidoreductase"/>
    <property type="match status" value="1"/>
</dbReference>
<keyword evidence="1" id="KW-0560">Oxidoreductase</keyword>
<reference evidence="3 4" key="1">
    <citation type="journal article" date="2016" name="Nat. Commun.">
        <title>Thousands of microbial genomes shed light on interconnected biogeochemical processes in an aquifer system.</title>
        <authorList>
            <person name="Anantharaman K."/>
            <person name="Brown C.T."/>
            <person name="Hug L.A."/>
            <person name="Sharon I."/>
            <person name="Castelle C.J."/>
            <person name="Probst A.J."/>
            <person name="Thomas B.C."/>
            <person name="Singh A."/>
            <person name="Wilkins M.J."/>
            <person name="Karaoz U."/>
            <person name="Brodie E.L."/>
            <person name="Williams K.H."/>
            <person name="Hubbard S.S."/>
            <person name="Banfield J.F."/>
        </authorList>
    </citation>
    <scope>NUCLEOTIDE SEQUENCE [LARGE SCALE GENOMIC DNA]</scope>
</reference>
<evidence type="ECO:0000313" key="3">
    <source>
        <dbReference type="EMBL" id="OGK24181.1"/>
    </source>
</evidence>
<comment type="caution">
    <text evidence="3">The sequence shown here is derived from an EMBL/GenBank/DDBJ whole genome shotgun (WGS) entry which is preliminary data.</text>
</comment>
<dbReference type="InterPro" id="IPR020471">
    <property type="entry name" value="AKR"/>
</dbReference>
<proteinExistence type="predicted"/>
<name>A0A1F7GZ09_9BACT</name>
<dbReference type="Gene3D" id="3.20.20.100">
    <property type="entry name" value="NADP-dependent oxidoreductase domain"/>
    <property type="match status" value="1"/>
</dbReference>
<evidence type="ECO:0000256" key="1">
    <source>
        <dbReference type="ARBA" id="ARBA00023002"/>
    </source>
</evidence>
<dbReference type="PANTHER" id="PTHR43364:SF4">
    <property type="entry name" value="NAD(P)-LINKED OXIDOREDUCTASE SUPERFAMILY PROTEIN"/>
    <property type="match status" value="1"/>
</dbReference>
<sequence>MHNRVGLGTFPLAGVFNKITKEKAKELVKLFLKSGGYYIDVAPMYGFGEVEKLLGEVLKDFPRDQFYLITKCGYKDVEGKTFQTIPRGAKYEDVIRECEISLKRLNLNYIDLYFVHFPDPVTPFEETMKALNKLQEQGKIKEIGVSNVNLIELKEYQKYGKVKFIQNRFSLINRSINPEFQKYLLENKIGLIPYQVIDRGQITGKVFEGIDQLREGDLRIGRSDWLSEQLNLISRWVKNNLSPIAKRLKITLGQLSIAWVLHQNYLSFVIVGATNREFIPINLKANDIKLDKKTLEEIDIAYSKLEKEIKQKYGQTIREFRGLNEKYY</sequence>
<dbReference type="AlphaFoldDB" id="A0A1F7GZ09"/>
<dbReference type="InterPro" id="IPR036812">
    <property type="entry name" value="NAD(P)_OxRdtase_dom_sf"/>
</dbReference>
<dbReference type="Proteomes" id="UP000177913">
    <property type="component" value="Unassembled WGS sequence"/>
</dbReference>
<dbReference type="EMBL" id="MFZO01000038">
    <property type="protein sequence ID" value="OGK24181.1"/>
    <property type="molecule type" value="Genomic_DNA"/>
</dbReference>
<protein>
    <recommendedName>
        <fullName evidence="2">NADP-dependent oxidoreductase domain-containing protein</fullName>
    </recommendedName>
</protein>